<keyword evidence="11" id="KW-0472">Membrane</keyword>
<evidence type="ECO:0000256" key="11">
    <source>
        <dbReference type="ARBA" id="ARBA00023136"/>
    </source>
</evidence>
<evidence type="ECO:0000256" key="12">
    <source>
        <dbReference type="ARBA" id="ARBA00023157"/>
    </source>
</evidence>
<evidence type="ECO:0000256" key="3">
    <source>
        <dbReference type="ARBA" id="ARBA00022676"/>
    </source>
</evidence>
<dbReference type="GO" id="GO:0046872">
    <property type="term" value="F:metal ion binding"/>
    <property type="evidence" value="ECO:0007669"/>
    <property type="project" value="UniProtKB-KW"/>
</dbReference>
<accession>A0AA96WC09</accession>
<keyword evidence="13" id="KW-0325">Glycoprotein</keyword>
<dbReference type="GO" id="GO:0030158">
    <property type="term" value="F:protein xylosyltransferase activity"/>
    <property type="evidence" value="ECO:0007669"/>
    <property type="project" value="InterPro"/>
</dbReference>
<dbReference type="InterPro" id="IPR043538">
    <property type="entry name" value="XYLT"/>
</dbReference>
<dbReference type="Pfam" id="PF02485">
    <property type="entry name" value="Branch"/>
    <property type="match status" value="1"/>
</dbReference>
<dbReference type="AlphaFoldDB" id="A0AA96WC09"/>
<evidence type="ECO:0000256" key="10">
    <source>
        <dbReference type="ARBA" id="ARBA00023034"/>
    </source>
</evidence>
<name>A0AA96WC09_9CYAN</name>
<evidence type="ECO:0000256" key="7">
    <source>
        <dbReference type="ARBA" id="ARBA00022824"/>
    </source>
</evidence>
<gene>
    <name evidence="15" type="ORF">HJG54_05860</name>
</gene>
<keyword evidence="8" id="KW-0735">Signal-anchor</keyword>
<dbReference type="InterPro" id="IPR003406">
    <property type="entry name" value="Glyco_trans_14"/>
</dbReference>
<keyword evidence="4" id="KW-0808">Transferase</keyword>
<sequence length="297" mass="34712">MKLAYIIMAHQQPQQLKRLITALQTDTASFFIHFSKKAESAYQEAIELLKDVPNVYFVPRRYTFWGHPSLVKAALSGLRAVVESGVSYDYVSLLSAQDYPIKKIADIERFFEQNAGKQFIDYAPVDGTNPRAVGIPPWSGISRIESWYFMYRSKKIRIPIKRKLPYGYKPYMGYLWWSFSREFAEYVIEFLDQHPRYTKFFDHVFISDEFFFQCILLNSPFKHAAVNDDLRFADWENPNPTVPATLLTADFERLRNTHHLFARKFDAKRDSAILDLIDQKILQPTEAPQDNELVSII</sequence>
<organism evidence="15">
    <name type="scientific">Leptolyngbya sp. NK1-12</name>
    <dbReference type="NCBI Taxonomy" id="2547451"/>
    <lineage>
        <taxon>Bacteria</taxon>
        <taxon>Bacillati</taxon>
        <taxon>Cyanobacteriota</taxon>
        <taxon>Cyanophyceae</taxon>
        <taxon>Leptolyngbyales</taxon>
        <taxon>Leptolyngbyaceae</taxon>
        <taxon>Leptolyngbya group</taxon>
        <taxon>Leptolyngbya</taxon>
    </lineage>
</organism>
<keyword evidence="6" id="KW-0479">Metal-binding</keyword>
<protein>
    <recommendedName>
        <fullName evidence="14">Peptide O-xylosyltransferase</fullName>
    </recommendedName>
</protein>
<evidence type="ECO:0000256" key="2">
    <source>
        <dbReference type="ARBA" id="ARBA00004648"/>
    </source>
</evidence>
<dbReference type="PANTHER" id="PTHR46025">
    <property type="entry name" value="XYLOSYLTRANSFERASE OXT"/>
    <property type="match status" value="1"/>
</dbReference>
<evidence type="ECO:0000256" key="4">
    <source>
        <dbReference type="ARBA" id="ARBA00022679"/>
    </source>
</evidence>
<evidence type="ECO:0000313" key="15">
    <source>
        <dbReference type="EMBL" id="WNZ22433.1"/>
    </source>
</evidence>
<keyword evidence="7" id="KW-0256">Endoplasmic reticulum</keyword>
<reference evidence="15" key="1">
    <citation type="submission" date="2020-05" db="EMBL/GenBank/DDBJ databases">
        <authorList>
            <person name="Zhu T."/>
            <person name="Keshari N."/>
            <person name="Lu X."/>
        </authorList>
    </citation>
    <scope>NUCLEOTIDE SEQUENCE</scope>
    <source>
        <strain evidence="15">NK1-12</strain>
    </source>
</reference>
<dbReference type="EMBL" id="CP053586">
    <property type="protein sequence ID" value="WNZ22433.1"/>
    <property type="molecule type" value="Genomic_DNA"/>
</dbReference>
<dbReference type="PANTHER" id="PTHR46025:SF3">
    <property type="entry name" value="XYLOSYLTRANSFERASE OXT"/>
    <property type="match status" value="1"/>
</dbReference>
<evidence type="ECO:0000256" key="13">
    <source>
        <dbReference type="ARBA" id="ARBA00023180"/>
    </source>
</evidence>
<keyword evidence="12" id="KW-1015">Disulfide bond</keyword>
<dbReference type="GO" id="GO:0015012">
    <property type="term" value="P:heparan sulfate proteoglycan biosynthetic process"/>
    <property type="evidence" value="ECO:0007669"/>
    <property type="project" value="TreeGrafter"/>
</dbReference>
<keyword evidence="9" id="KW-1133">Transmembrane helix</keyword>
<evidence type="ECO:0000256" key="1">
    <source>
        <dbReference type="ARBA" id="ARBA00004323"/>
    </source>
</evidence>
<proteinExistence type="predicted"/>
<evidence type="ECO:0000256" key="5">
    <source>
        <dbReference type="ARBA" id="ARBA00022692"/>
    </source>
</evidence>
<keyword evidence="10" id="KW-0333">Golgi apparatus</keyword>
<evidence type="ECO:0000256" key="9">
    <source>
        <dbReference type="ARBA" id="ARBA00022989"/>
    </source>
</evidence>
<evidence type="ECO:0000256" key="14">
    <source>
        <dbReference type="ARBA" id="ARBA00042865"/>
    </source>
</evidence>
<evidence type="ECO:0000256" key="6">
    <source>
        <dbReference type="ARBA" id="ARBA00022723"/>
    </source>
</evidence>
<keyword evidence="5" id="KW-0812">Transmembrane</keyword>
<dbReference type="GO" id="GO:0016020">
    <property type="term" value="C:membrane"/>
    <property type="evidence" value="ECO:0007669"/>
    <property type="project" value="InterPro"/>
</dbReference>
<keyword evidence="3" id="KW-0328">Glycosyltransferase</keyword>
<dbReference type="RefSeq" id="WP_316433877.1">
    <property type="nucleotide sequence ID" value="NZ_CP053586.1"/>
</dbReference>
<dbReference type="GO" id="GO:0050650">
    <property type="term" value="P:chondroitin sulfate proteoglycan biosynthetic process"/>
    <property type="evidence" value="ECO:0007669"/>
    <property type="project" value="TreeGrafter"/>
</dbReference>
<evidence type="ECO:0000256" key="8">
    <source>
        <dbReference type="ARBA" id="ARBA00022968"/>
    </source>
</evidence>
<comment type="subcellular location">
    <subcellularLocation>
        <location evidence="2">Endoplasmic reticulum membrane</location>
        <topology evidence="2">Single-pass type II membrane protein</topology>
    </subcellularLocation>
    <subcellularLocation>
        <location evidence="1">Golgi apparatus membrane</location>
        <topology evidence="1">Single-pass type II membrane protein</topology>
    </subcellularLocation>
</comment>